<evidence type="ECO:0000256" key="1">
    <source>
        <dbReference type="SAM" id="MobiDB-lite"/>
    </source>
</evidence>
<protein>
    <submittedName>
        <fullName evidence="2">Uncharacterized protein</fullName>
    </submittedName>
</protein>
<keyword evidence="2" id="KW-0614">Plasmid</keyword>
<feature type="compositionally biased region" description="Basic and acidic residues" evidence="1">
    <location>
        <begin position="1"/>
        <end position="15"/>
    </location>
</feature>
<organism evidence="2">
    <name type="scientific">Klebsiella pneumoniae</name>
    <dbReference type="NCBI Taxonomy" id="573"/>
    <lineage>
        <taxon>Bacteria</taxon>
        <taxon>Pseudomonadati</taxon>
        <taxon>Pseudomonadota</taxon>
        <taxon>Gammaproteobacteria</taxon>
        <taxon>Enterobacterales</taxon>
        <taxon>Enterobacteriaceae</taxon>
        <taxon>Klebsiella/Raoultella group</taxon>
        <taxon>Klebsiella</taxon>
        <taxon>Klebsiella pneumoniae complex</taxon>
    </lineage>
</organism>
<reference evidence="2" key="1">
    <citation type="submission" date="2019-12" db="EMBL/GenBank/DDBJ databases">
        <authorList>
            <person name="Zhou D."/>
        </authorList>
    </citation>
    <scope>NUCLEOTIDE SEQUENCE</scope>
    <source>
        <strain evidence="2">10057</strain>
        <plasmid evidence="2">p10057-KPC</plasmid>
    </source>
</reference>
<geneLocation type="plasmid" evidence="2">
    <name>p10057-KPC</name>
</geneLocation>
<feature type="region of interest" description="Disordered" evidence="1">
    <location>
        <begin position="1"/>
        <end position="29"/>
    </location>
</feature>
<dbReference type="EMBL" id="MN891674">
    <property type="protein sequence ID" value="QIS31469.1"/>
    <property type="molecule type" value="Genomic_DNA"/>
</dbReference>
<proteinExistence type="predicted"/>
<dbReference type="AlphaFoldDB" id="A0A6M3HES1"/>
<sequence>MSISECRENVDDRARRERFKHSKPHEPGLEFPRGADLRCGVTKVARSHHRLLKEALTFWSQPCPRSRTLEERKAKLALKQLHTSADGGLRYR</sequence>
<accession>A0A6M3HES1</accession>
<evidence type="ECO:0000313" key="2">
    <source>
        <dbReference type="EMBL" id="QIS31469.1"/>
    </source>
</evidence>
<name>A0A6M3HES1_KLEPN</name>